<keyword evidence="10" id="KW-1185">Reference proteome</keyword>
<comment type="caution">
    <text evidence="9">The sequence shown here is derived from an EMBL/GenBank/DDBJ whole genome shotgun (WGS) entry which is preliminary data.</text>
</comment>
<evidence type="ECO:0000313" key="9">
    <source>
        <dbReference type="EMBL" id="CAJ2501168.1"/>
    </source>
</evidence>
<name>A0AAI8YE18_9PEZI</name>
<dbReference type="InterPro" id="IPR012337">
    <property type="entry name" value="RNaseH-like_sf"/>
</dbReference>
<keyword evidence="6" id="KW-0255">Endonuclease</keyword>
<dbReference type="EMBL" id="CAUWAG010000003">
    <property type="protein sequence ID" value="CAJ2501168.1"/>
    <property type="molecule type" value="Genomic_DNA"/>
</dbReference>
<dbReference type="SUPFAM" id="SSF53098">
    <property type="entry name" value="Ribonuclease H-like"/>
    <property type="match status" value="1"/>
</dbReference>
<evidence type="ECO:0000256" key="1">
    <source>
        <dbReference type="ARBA" id="ARBA00000077"/>
    </source>
</evidence>
<gene>
    <name evidence="9" type="ORF">KHLLAP_LOCUS1636</name>
</gene>
<feature type="domain" description="RNase H type-1" evidence="8">
    <location>
        <begin position="1"/>
        <end position="155"/>
    </location>
</feature>
<evidence type="ECO:0000313" key="10">
    <source>
        <dbReference type="Proteomes" id="UP001295740"/>
    </source>
</evidence>
<dbReference type="InterPro" id="IPR002156">
    <property type="entry name" value="RNaseH_domain"/>
</dbReference>
<comment type="catalytic activity">
    <reaction evidence="1">
        <text>Endonucleolytic cleavage to 5'-phosphomonoester.</text>
        <dbReference type="EC" id="3.1.26.4"/>
    </reaction>
</comment>
<dbReference type="GO" id="GO:0046872">
    <property type="term" value="F:metal ion binding"/>
    <property type="evidence" value="ECO:0007669"/>
    <property type="project" value="UniProtKB-KW"/>
</dbReference>
<dbReference type="GO" id="GO:0004523">
    <property type="term" value="F:RNA-DNA hybrid ribonuclease activity"/>
    <property type="evidence" value="ECO:0007669"/>
    <property type="project" value="UniProtKB-EC"/>
</dbReference>
<dbReference type="Gene3D" id="3.30.420.10">
    <property type="entry name" value="Ribonuclease H-like superfamily/Ribonuclease H"/>
    <property type="match status" value="1"/>
</dbReference>
<evidence type="ECO:0000256" key="7">
    <source>
        <dbReference type="ARBA" id="ARBA00022801"/>
    </source>
</evidence>
<dbReference type="GO" id="GO:0043137">
    <property type="term" value="P:DNA replication, removal of RNA primer"/>
    <property type="evidence" value="ECO:0007669"/>
    <property type="project" value="TreeGrafter"/>
</dbReference>
<protein>
    <recommendedName>
        <fullName evidence="3">ribonuclease H</fullName>
        <ecNumber evidence="3">3.1.26.4</ecNumber>
    </recommendedName>
</protein>
<evidence type="ECO:0000256" key="4">
    <source>
        <dbReference type="ARBA" id="ARBA00022722"/>
    </source>
</evidence>
<dbReference type="AlphaFoldDB" id="A0AAI8YE18"/>
<evidence type="ECO:0000256" key="5">
    <source>
        <dbReference type="ARBA" id="ARBA00022723"/>
    </source>
</evidence>
<keyword evidence="5" id="KW-0479">Metal-binding</keyword>
<accession>A0AAI8YE18</accession>
<dbReference type="PROSITE" id="PS50879">
    <property type="entry name" value="RNASE_H_1"/>
    <property type="match status" value="1"/>
</dbReference>
<dbReference type="GO" id="GO:0003676">
    <property type="term" value="F:nucleic acid binding"/>
    <property type="evidence" value="ECO:0007669"/>
    <property type="project" value="InterPro"/>
</dbReference>
<dbReference type="InterPro" id="IPR050092">
    <property type="entry name" value="RNase_H"/>
</dbReference>
<evidence type="ECO:0000259" key="8">
    <source>
        <dbReference type="PROSITE" id="PS50879"/>
    </source>
</evidence>
<proteinExistence type="inferred from homology"/>
<organism evidence="9 10">
    <name type="scientific">Anthostomella pinea</name>
    <dbReference type="NCBI Taxonomy" id="933095"/>
    <lineage>
        <taxon>Eukaryota</taxon>
        <taxon>Fungi</taxon>
        <taxon>Dikarya</taxon>
        <taxon>Ascomycota</taxon>
        <taxon>Pezizomycotina</taxon>
        <taxon>Sordariomycetes</taxon>
        <taxon>Xylariomycetidae</taxon>
        <taxon>Xylariales</taxon>
        <taxon>Xylariaceae</taxon>
        <taxon>Anthostomella</taxon>
    </lineage>
</organism>
<dbReference type="PANTHER" id="PTHR10642:SF26">
    <property type="entry name" value="RIBONUCLEASE H1"/>
    <property type="match status" value="1"/>
</dbReference>
<evidence type="ECO:0000256" key="2">
    <source>
        <dbReference type="ARBA" id="ARBA00005300"/>
    </source>
</evidence>
<dbReference type="EC" id="3.1.26.4" evidence="3"/>
<evidence type="ECO:0000256" key="6">
    <source>
        <dbReference type="ARBA" id="ARBA00022759"/>
    </source>
</evidence>
<dbReference type="PANTHER" id="PTHR10642">
    <property type="entry name" value="RIBONUCLEASE H1"/>
    <property type="match status" value="1"/>
</dbReference>
<dbReference type="Pfam" id="PF00075">
    <property type="entry name" value="RNase_H"/>
    <property type="match status" value="1"/>
</dbReference>
<dbReference type="Proteomes" id="UP001295740">
    <property type="component" value="Unassembled WGS sequence"/>
</dbReference>
<dbReference type="InterPro" id="IPR036397">
    <property type="entry name" value="RNaseH_sf"/>
</dbReference>
<reference evidence="9" key="1">
    <citation type="submission" date="2023-10" db="EMBL/GenBank/DDBJ databases">
        <authorList>
            <person name="Hackl T."/>
        </authorList>
    </citation>
    <scope>NUCLEOTIDE SEQUENCE</scope>
</reference>
<sequence length="158" mass="18139">MEFYVDGGCRNNGYTNATGPAAACLMARSGSYWSKTRHLDRWPVTPTNQRAEIVAIIIALEWALERYDDLNGYPRLQVTIHSDSRYAVGCMTDWIYKWSQNGWVNARGNDVANRDLIQEASDLDDRVKELGRVDYVFVPREQNRNADEECNEALDEQE</sequence>
<keyword evidence="4" id="KW-0540">Nuclease</keyword>
<evidence type="ECO:0000256" key="3">
    <source>
        <dbReference type="ARBA" id="ARBA00012180"/>
    </source>
</evidence>
<keyword evidence="7" id="KW-0378">Hydrolase</keyword>
<comment type="similarity">
    <text evidence="2">Belongs to the RNase H family.</text>
</comment>